<gene>
    <name evidence="6" type="primary">pyrC</name>
    <name evidence="8" type="ORF">HMPREF0446_00115</name>
</gene>
<evidence type="ECO:0000256" key="4">
    <source>
        <dbReference type="ARBA" id="ARBA00022801"/>
    </source>
</evidence>
<dbReference type="PROSITE" id="PS00483">
    <property type="entry name" value="DIHYDROOROTASE_2"/>
    <property type="match status" value="1"/>
</dbReference>
<comment type="pathway">
    <text evidence="6">Pyrimidine metabolism; UMP biosynthesis via de novo pathway; (S)-dihydroorotate from bicarbonate: step 3/3.</text>
</comment>
<comment type="catalytic activity">
    <reaction evidence="6">
        <text>(S)-dihydroorotate + H2O = N-carbamoyl-L-aspartate + H(+)</text>
        <dbReference type="Rhea" id="RHEA:24296"/>
        <dbReference type="ChEBI" id="CHEBI:15377"/>
        <dbReference type="ChEBI" id="CHEBI:15378"/>
        <dbReference type="ChEBI" id="CHEBI:30864"/>
        <dbReference type="ChEBI" id="CHEBI:32814"/>
        <dbReference type="EC" id="3.5.2.3"/>
    </reaction>
</comment>
<dbReference type="Gene3D" id="3.20.20.140">
    <property type="entry name" value="Metal-dependent hydrolases"/>
    <property type="match status" value="1"/>
</dbReference>
<dbReference type="OrthoDB" id="9765462at2"/>
<dbReference type="eggNOG" id="COG0044">
    <property type="taxonomic scope" value="Bacteria"/>
</dbReference>
<dbReference type="SUPFAM" id="SSF51338">
    <property type="entry name" value="Composite domain of metallo-dependent hydrolases"/>
    <property type="match status" value="1"/>
</dbReference>
<dbReference type="GO" id="GO:0004038">
    <property type="term" value="F:allantoinase activity"/>
    <property type="evidence" value="ECO:0007669"/>
    <property type="project" value="TreeGrafter"/>
</dbReference>
<dbReference type="GO" id="GO:0005737">
    <property type="term" value="C:cytoplasm"/>
    <property type="evidence" value="ECO:0007669"/>
    <property type="project" value="TreeGrafter"/>
</dbReference>
<keyword evidence="5 6" id="KW-0665">Pyrimidine biosynthesis</keyword>
<feature type="binding site" evidence="6">
    <location>
        <position position="148"/>
    </location>
    <ligand>
        <name>Zn(2+)</name>
        <dbReference type="ChEBI" id="CHEBI:29105"/>
        <label>1</label>
    </ligand>
</feature>
<dbReference type="InterPro" id="IPR011059">
    <property type="entry name" value="Metal-dep_hydrolase_composite"/>
</dbReference>
<evidence type="ECO:0000256" key="6">
    <source>
        <dbReference type="HAMAP-Rule" id="MF_00220"/>
    </source>
</evidence>
<feature type="binding site" evidence="6">
    <location>
        <position position="228"/>
    </location>
    <ligand>
        <name>Zn(2+)</name>
        <dbReference type="ChEBI" id="CHEBI:29105"/>
        <label>2</label>
    </ligand>
</feature>
<dbReference type="SUPFAM" id="SSF51556">
    <property type="entry name" value="Metallo-dependent hydrolases"/>
    <property type="match status" value="1"/>
</dbReference>
<reference evidence="8" key="1">
    <citation type="submission" date="2009-09" db="EMBL/GenBank/DDBJ databases">
        <authorList>
            <consortium name="The Broad Institute Genome Sequencing Platform"/>
            <person name="Ward D."/>
            <person name="Feldgarden M."/>
            <person name="Earl A."/>
            <person name="Young S.K."/>
            <person name="Zeng Q."/>
            <person name="Koehrsen M."/>
            <person name="Alvarado L."/>
            <person name="Berlin A."/>
            <person name="Bochicchio J."/>
            <person name="Borenstein D."/>
            <person name="Chapman S.B."/>
            <person name="Chen Z."/>
            <person name="Engels R."/>
            <person name="Freedman E."/>
            <person name="Gellesch M."/>
            <person name="Goldberg J."/>
            <person name="Griggs A."/>
            <person name="Gujja S."/>
            <person name="Heilman E."/>
            <person name="Heiman D."/>
            <person name="Hepburn T."/>
            <person name="Howarth C."/>
            <person name="Jen D."/>
            <person name="Larson L."/>
            <person name="Lewis B."/>
            <person name="Mehta T."/>
            <person name="Park D."/>
            <person name="Pearson M."/>
            <person name="Roberts A."/>
            <person name="Saif S."/>
            <person name="Shea T."/>
            <person name="Shenoy N."/>
            <person name="Sisk P."/>
            <person name="Stolte C."/>
            <person name="Sykes S."/>
            <person name="Thomson T."/>
            <person name="Walk T."/>
            <person name="White J."/>
            <person name="Yandava C."/>
            <person name="Sibley C.D."/>
            <person name="Field T.R."/>
            <person name="Grinwis M."/>
            <person name="Eshaghurshan C.S."/>
            <person name="Surette M.G."/>
            <person name="Haas B."/>
            <person name="Nusbaum C."/>
            <person name="Birren B."/>
        </authorList>
    </citation>
    <scope>NUCLEOTIDE SEQUENCE [LARGE SCALE GENOMIC DNA]</scope>
    <source>
        <strain evidence="8">ATCC 700633</strain>
    </source>
</reference>
<feature type="binding site" evidence="6">
    <location>
        <begin position="319"/>
        <end position="320"/>
    </location>
    <ligand>
        <name>substrate</name>
    </ligand>
</feature>
<dbReference type="PANTHER" id="PTHR43668">
    <property type="entry name" value="ALLANTOINASE"/>
    <property type="match status" value="1"/>
</dbReference>
<feature type="binding site" evidence="6">
    <location>
        <position position="59"/>
    </location>
    <ligand>
        <name>Zn(2+)</name>
        <dbReference type="ChEBI" id="CHEBI:29105"/>
        <label>1</label>
    </ligand>
</feature>
<dbReference type="Proteomes" id="UP000002939">
    <property type="component" value="Unassembled WGS sequence"/>
</dbReference>
<proteinExistence type="inferred from homology"/>
<feature type="binding site" evidence="6">
    <location>
        <position position="175"/>
    </location>
    <ligand>
        <name>Zn(2+)</name>
        <dbReference type="ChEBI" id="CHEBI:29105"/>
        <label>2</label>
    </ligand>
</feature>
<dbReference type="InterPro" id="IPR004722">
    <property type="entry name" value="DHOase"/>
</dbReference>
<sequence length="427" mass="47367">MLLLKNGQILEQGVLVQKDLLIDGKKIIQISDSIENTEAKVLDLKGKFISPGFIDVHVHWREPGFEYKETIYHASRAAARGGFTTAMPMPNLNPVPDCYENLKLQLDIIERDSVIRAIPFGAITKGEQGKEYADFKELANYVFAFSDDGRGVQDANMMFESMKVAASLDKAIVAHCEDNSLIRGGCMHCGRRSRELQLPGIPSVCESVQIARDVLLAEATGCHYHVCHVSTKESVRVVRDAKAAGIKVTCEVCPHHLLSNEMDIPEDNGMWKMNPPLRSAEDHNALIAGLLDGTIDVIATDHAPHAPYEKELTMTKAAFGIVGSETAFSQLYTKFVKPGVFSLDFLVKKMSENVADTFELPYGRLKENGFADLVIIDLEKSMEIDPNQFLSKGRNTPYIGEKIYGIPVLTLCEGRIAYQDKEVFTDL</sequence>
<dbReference type="GO" id="GO:0004151">
    <property type="term" value="F:dihydroorotase activity"/>
    <property type="evidence" value="ECO:0007669"/>
    <property type="project" value="UniProtKB-UniRule"/>
</dbReference>
<feature type="binding site" evidence="6">
    <location>
        <position position="305"/>
    </location>
    <ligand>
        <name>substrate</name>
    </ligand>
</feature>
<dbReference type="GO" id="GO:0008270">
    <property type="term" value="F:zinc ion binding"/>
    <property type="evidence" value="ECO:0007669"/>
    <property type="project" value="UniProtKB-UniRule"/>
</dbReference>
<dbReference type="CDD" id="cd01317">
    <property type="entry name" value="DHOase_IIa"/>
    <property type="match status" value="1"/>
</dbReference>
<dbReference type="InterPro" id="IPR002195">
    <property type="entry name" value="Dihydroorotase_CS"/>
</dbReference>
<dbReference type="HAMAP" id="MF_00220_B">
    <property type="entry name" value="PyrC_classI_B"/>
    <property type="match status" value="1"/>
</dbReference>
<dbReference type="RefSeq" id="WP_006702388.1">
    <property type="nucleotide sequence ID" value="NZ_KI391971.1"/>
</dbReference>
<evidence type="ECO:0000313" key="9">
    <source>
        <dbReference type="Proteomes" id="UP000002939"/>
    </source>
</evidence>
<dbReference type="STRING" id="626369.HMPREF0446_00115"/>
<evidence type="ECO:0000256" key="2">
    <source>
        <dbReference type="ARBA" id="ARBA00010286"/>
    </source>
</evidence>
<feature type="binding site" evidence="6">
    <location>
        <position position="274"/>
    </location>
    <ligand>
        <name>substrate</name>
    </ligand>
</feature>
<dbReference type="GO" id="GO:0006145">
    <property type="term" value="P:purine nucleobase catabolic process"/>
    <property type="evidence" value="ECO:0007669"/>
    <property type="project" value="TreeGrafter"/>
</dbReference>
<feature type="domain" description="Dihydroorotase catalytic" evidence="7">
    <location>
        <begin position="46"/>
        <end position="234"/>
    </location>
</feature>
<dbReference type="InterPro" id="IPR050138">
    <property type="entry name" value="DHOase/Allantoinase_Hydrolase"/>
</dbReference>
<evidence type="ECO:0000256" key="5">
    <source>
        <dbReference type="ARBA" id="ARBA00022975"/>
    </source>
</evidence>
<dbReference type="UniPathway" id="UPA00070">
    <property type="reaction ID" value="UER00117"/>
</dbReference>
<dbReference type="Pfam" id="PF12890">
    <property type="entry name" value="DHOase"/>
    <property type="match status" value="1"/>
</dbReference>
<evidence type="ECO:0000256" key="3">
    <source>
        <dbReference type="ARBA" id="ARBA00022723"/>
    </source>
</evidence>
<keyword evidence="6" id="KW-0862">Zinc</keyword>
<keyword evidence="3 6" id="KW-0479">Metal-binding</keyword>
<dbReference type="InterPro" id="IPR032466">
    <property type="entry name" value="Metal_Hydrolase"/>
</dbReference>
<dbReference type="InterPro" id="IPR024403">
    <property type="entry name" value="DHOase_cat"/>
</dbReference>
<keyword evidence="9" id="KW-1185">Reference proteome</keyword>
<feature type="binding site" evidence="6">
    <location>
        <position position="301"/>
    </location>
    <ligand>
        <name>Zn(2+)</name>
        <dbReference type="ChEBI" id="CHEBI:29105"/>
        <label>1</label>
    </ligand>
</feature>
<comment type="cofactor">
    <cofactor evidence="6">
        <name>Zn(2+)</name>
        <dbReference type="ChEBI" id="CHEBI:29105"/>
    </cofactor>
    <text evidence="6">Binds 2 Zn(2+) ions per subunit.</text>
</comment>
<comment type="function">
    <text evidence="1 6">Catalyzes the reversible cyclization of carbamoyl aspartate to dihydroorotate.</text>
</comment>
<feature type="binding site" evidence="6">
    <location>
        <begin position="59"/>
        <end position="61"/>
    </location>
    <ligand>
        <name>substrate</name>
    </ligand>
</feature>
<dbReference type="EC" id="3.5.2.3" evidence="6"/>
<comment type="similarity">
    <text evidence="2 6">Belongs to the metallo-dependent hydrolases superfamily. DHOase family. Class I DHOase subfamily.</text>
</comment>
<protein>
    <recommendedName>
        <fullName evidence="6">Dihydroorotase</fullName>
        <shortName evidence="6">DHOase</shortName>
        <ecNumber evidence="6">3.5.2.3</ecNumber>
    </recommendedName>
</protein>
<dbReference type="NCBIfam" id="TIGR00857">
    <property type="entry name" value="pyrC_multi"/>
    <property type="match status" value="1"/>
</dbReference>
<feature type="binding site" evidence="6">
    <location>
        <position position="91"/>
    </location>
    <ligand>
        <name>substrate</name>
    </ligand>
</feature>
<organism evidence="8 9">
    <name type="scientific">Granulicatella elegans ATCC 700633</name>
    <dbReference type="NCBI Taxonomy" id="626369"/>
    <lineage>
        <taxon>Bacteria</taxon>
        <taxon>Bacillati</taxon>
        <taxon>Bacillota</taxon>
        <taxon>Bacilli</taxon>
        <taxon>Lactobacillales</taxon>
        <taxon>Carnobacteriaceae</taxon>
        <taxon>Granulicatella</taxon>
    </lineage>
</organism>
<evidence type="ECO:0000256" key="1">
    <source>
        <dbReference type="ARBA" id="ARBA00002368"/>
    </source>
</evidence>
<comment type="caution">
    <text evidence="8">The sequence shown here is derived from an EMBL/GenBank/DDBJ whole genome shotgun (WGS) entry which is preliminary data.</text>
</comment>
<dbReference type="EMBL" id="ACRF02000016">
    <property type="protein sequence ID" value="EEW93233.1"/>
    <property type="molecule type" value="Genomic_DNA"/>
</dbReference>
<dbReference type="Gene3D" id="2.30.40.10">
    <property type="entry name" value="Urease, subunit C, domain 1"/>
    <property type="match status" value="1"/>
</dbReference>
<dbReference type="PANTHER" id="PTHR43668:SF2">
    <property type="entry name" value="ALLANTOINASE"/>
    <property type="match status" value="1"/>
</dbReference>
<dbReference type="HOGENOM" id="CLU_015572_1_0_9"/>
<feature type="binding site" evidence="6">
    <location>
        <position position="148"/>
    </location>
    <ligand>
        <name>Zn(2+)</name>
        <dbReference type="ChEBI" id="CHEBI:29105"/>
        <label>2</label>
    </ligand>
</feature>
<evidence type="ECO:0000259" key="7">
    <source>
        <dbReference type="Pfam" id="PF12890"/>
    </source>
</evidence>
<dbReference type="NCBIfam" id="NF006837">
    <property type="entry name" value="PRK09357.1-2"/>
    <property type="match status" value="1"/>
</dbReference>
<feature type="active site" evidence="6">
    <location>
        <position position="301"/>
    </location>
</feature>
<name>D0BJI0_9LACT</name>
<dbReference type="GO" id="GO:0044205">
    <property type="term" value="P:'de novo' UMP biosynthetic process"/>
    <property type="evidence" value="ECO:0007669"/>
    <property type="project" value="UniProtKB-UniRule"/>
</dbReference>
<evidence type="ECO:0000313" key="8">
    <source>
        <dbReference type="EMBL" id="EEW93233.1"/>
    </source>
</evidence>
<feature type="binding site" evidence="6">
    <location>
        <position position="57"/>
    </location>
    <ligand>
        <name>Zn(2+)</name>
        <dbReference type="ChEBI" id="CHEBI:29105"/>
        <label>1</label>
    </ligand>
</feature>
<dbReference type="AlphaFoldDB" id="D0BJI0"/>
<keyword evidence="4 6" id="KW-0378">Hydrolase</keyword>
<reference evidence="8" key="2">
    <citation type="submission" date="2011-10" db="EMBL/GenBank/DDBJ databases">
        <title>The Genome Sequence of Granulicatella elegans ATCC 700633.</title>
        <authorList>
            <consortium name="The Broad Institute Genome Sequencing Platform"/>
            <consortium name="The Broad Institute Genome Sequencing Center for Infectious Disease"/>
            <person name="Earl A."/>
            <person name="Ward D."/>
            <person name="Feldgarden M."/>
            <person name="Gevers D."/>
            <person name="Sibley C.D."/>
            <person name="Field T.R."/>
            <person name="Grinwis M."/>
            <person name="Eshaghurshan C.S."/>
            <person name="Surette M.G."/>
            <person name="Young S.K."/>
            <person name="Zeng Q."/>
            <person name="Gargeya S."/>
            <person name="Fitzgerald M."/>
            <person name="Haas B."/>
            <person name="Abouelleil A."/>
            <person name="Alvarado L."/>
            <person name="Arachchi H.M."/>
            <person name="Berlin A."/>
            <person name="Brown A."/>
            <person name="Chapman S.B."/>
            <person name="Chen Z."/>
            <person name="Dunbar C."/>
            <person name="Freedman E."/>
            <person name="Gearin G."/>
            <person name="Goldberg J."/>
            <person name="Griggs A."/>
            <person name="Gujja S."/>
            <person name="Heiman D."/>
            <person name="Howarth C."/>
            <person name="Larson L."/>
            <person name="Lui A."/>
            <person name="MacDonald P.J.P."/>
            <person name="Montmayeur A."/>
            <person name="Murphy C."/>
            <person name="Neiman D."/>
            <person name="Pearson M."/>
            <person name="Priest M."/>
            <person name="Roberts A."/>
            <person name="Saif S."/>
            <person name="Shea T."/>
            <person name="Shenoy N."/>
            <person name="Sisk P."/>
            <person name="Stolte C."/>
            <person name="Sykes S."/>
            <person name="Wortman J."/>
            <person name="Nusbaum C."/>
            <person name="Birren B."/>
        </authorList>
    </citation>
    <scope>NUCLEOTIDE SEQUENCE [LARGE SCALE GENOMIC DNA]</scope>
    <source>
        <strain evidence="8">ATCC 700633</strain>
    </source>
</reference>
<accession>D0BJI0</accession>